<dbReference type="Proteomes" id="UP001219584">
    <property type="component" value="Chromosome"/>
</dbReference>
<feature type="compositionally biased region" description="Basic and acidic residues" evidence="1">
    <location>
        <begin position="115"/>
        <end position="124"/>
    </location>
</feature>
<name>A0ABY8I8L2_9BURK</name>
<protein>
    <submittedName>
        <fullName evidence="2">Uncharacterized protein</fullName>
    </submittedName>
</protein>
<organism evidence="2 3">
    <name type="scientific">Janthinobacterium rivuli</name>
    <dbReference type="NCBI Taxonomy" id="2751478"/>
    <lineage>
        <taxon>Bacteria</taxon>
        <taxon>Pseudomonadati</taxon>
        <taxon>Pseudomonadota</taxon>
        <taxon>Betaproteobacteria</taxon>
        <taxon>Burkholderiales</taxon>
        <taxon>Oxalobacteraceae</taxon>
        <taxon>Janthinobacterium</taxon>
    </lineage>
</organism>
<proteinExistence type="predicted"/>
<sequence>MGIKMNTALDSAGIEWTAEIYSKGKGTEPLRCSHCSVHVTHQNAHTRERDDKPYLVSAYFRLLPGGHHAEGCKHAINDKVKSIANESTGLFESIRNGQYRLRLVMIRDALSELSKKATNSDEKSANGSSKTFESSRGKLPAYINSAKRVLQLRALCDEDEEIAMYLELIFEGNTTVPWSHFYFETERHLDAYRNAIRNTVQHPIALHGTVKSKRIGIGKNQTSNVLNLTKNKYLADANDPEIGIGVEASVWCENADWLAKLNTGDEVVVFGMWKAKAGEILASSKPEQYRFKSFITHKLSLWPALATQITRVC</sequence>
<feature type="region of interest" description="Disordered" evidence="1">
    <location>
        <begin position="115"/>
        <end position="135"/>
    </location>
</feature>
<feature type="compositionally biased region" description="Polar residues" evidence="1">
    <location>
        <begin position="125"/>
        <end position="134"/>
    </location>
</feature>
<reference evidence="2 3" key="1">
    <citation type="submission" date="2023-04" db="EMBL/GenBank/DDBJ databases">
        <title>Nanopore sequencing of Janthinobacterium from water.</title>
        <authorList>
            <person name="Ciuchcinski K."/>
            <person name="Rokowska A."/>
            <person name="Dziewit L."/>
        </authorList>
    </citation>
    <scope>NUCLEOTIDE SEQUENCE [LARGE SCALE GENOMIC DNA]</scope>
    <source>
        <strain evidence="2 3">DEMB2</strain>
    </source>
</reference>
<evidence type="ECO:0000313" key="3">
    <source>
        <dbReference type="Proteomes" id="UP001219584"/>
    </source>
</evidence>
<keyword evidence="3" id="KW-1185">Reference proteome</keyword>
<evidence type="ECO:0000313" key="2">
    <source>
        <dbReference type="EMBL" id="WFR80423.1"/>
    </source>
</evidence>
<evidence type="ECO:0000256" key="1">
    <source>
        <dbReference type="SAM" id="MobiDB-lite"/>
    </source>
</evidence>
<dbReference type="RefSeq" id="WP_099401407.1">
    <property type="nucleotide sequence ID" value="NZ_CP121464.1"/>
</dbReference>
<dbReference type="EMBL" id="CP121464">
    <property type="protein sequence ID" value="WFR80423.1"/>
    <property type="molecule type" value="Genomic_DNA"/>
</dbReference>
<gene>
    <name evidence="2" type="ORF">P9875_04370</name>
</gene>
<accession>A0ABY8I8L2</accession>